<dbReference type="AlphaFoldDB" id="A0A8S2ZM77"/>
<dbReference type="Proteomes" id="UP000681722">
    <property type="component" value="Unassembled WGS sequence"/>
</dbReference>
<dbReference type="EMBL" id="CAJOBC010139851">
    <property type="protein sequence ID" value="CAF4641796.1"/>
    <property type="molecule type" value="Genomic_DNA"/>
</dbReference>
<evidence type="ECO:0000313" key="2">
    <source>
        <dbReference type="Proteomes" id="UP000681722"/>
    </source>
</evidence>
<organism evidence="1 2">
    <name type="scientific">Didymodactylos carnosus</name>
    <dbReference type="NCBI Taxonomy" id="1234261"/>
    <lineage>
        <taxon>Eukaryota</taxon>
        <taxon>Metazoa</taxon>
        <taxon>Spiralia</taxon>
        <taxon>Gnathifera</taxon>
        <taxon>Rotifera</taxon>
        <taxon>Eurotatoria</taxon>
        <taxon>Bdelloidea</taxon>
        <taxon>Philodinida</taxon>
        <taxon>Philodinidae</taxon>
        <taxon>Didymodactylos</taxon>
    </lineage>
</organism>
<comment type="caution">
    <text evidence="1">The sequence shown here is derived from an EMBL/GenBank/DDBJ whole genome shotgun (WGS) entry which is preliminary data.</text>
</comment>
<protein>
    <submittedName>
        <fullName evidence="1">Uncharacterized protein</fullName>
    </submittedName>
</protein>
<accession>A0A8S2ZM77</accession>
<name>A0A8S2ZM77_9BILA</name>
<reference evidence="1" key="1">
    <citation type="submission" date="2021-02" db="EMBL/GenBank/DDBJ databases">
        <authorList>
            <person name="Nowell W R."/>
        </authorList>
    </citation>
    <scope>NUCLEOTIDE SEQUENCE</scope>
</reference>
<proteinExistence type="predicted"/>
<feature type="non-terminal residue" evidence="1">
    <location>
        <position position="20"/>
    </location>
</feature>
<evidence type="ECO:0000313" key="1">
    <source>
        <dbReference type="EMBL" id="CAF4641796.1"/>
    </source>
</evidence>
<sequence length="20" mass="2543">MCPHYILYYWGKQREEVAQK</sequence>
<gene>
    <name evidence="1" type="ORF">SRO942_LOCUS50165</name>
</gene>